<organism evidence="1 2">
    <name type="scientific">Arthrobacter liuii</name>
    <dbReference type="NCBI Taxonomy" id="1476996"/>
    <lineage>
        <taxon>Bacteria</taxon>
        <taxon>Bacillati</taxon>
        <taxon>Actinomycetota</taxon>
        <taxon>Actinomycetes</taxon>
        <taxon>Micrococcales</taxon>
        <taxon>Micrococcaceae</taxon>
        <taxon>Arthrobacter</taxon>
    </lineage>
</organism>
<sequence>MVAHHEGPVVNAPEQWLLEEGVNQWSGERSLPLWLADRDWYGLNARSNARAVEAGLALRALHVTLADILTSELPLTSADKLGSGLTDAEETYLLDKLSSQTLTNTSNSL</sequence>
<accession>A0ABQ2ATY3</accession>
<keyword evidence="2" id="KW-1185">Reference proteome</keyword>
<protein>
    <submittedName>
        <fullName evidence="1">Uncharacterized protein</fullName>
    </submittedName>
</protein>
<gene>
    <name evidence="1" type="ORF">GCM10007170_21710</name>
</gene>
<dbReference type="EMBL" id="BMFW01000008">
    <property type="protein sequence ID" value="GGH95662.1"/>
    <property type="molecule type" value="Genomic_DNA"/>
</dbReference>
<reference evidence="2" key="1">
    <citation type="journal article" date="2019" name="Int. J. Syst. Evol. Microbiol.">
        <title>The Global Catalogue of Microorganisms (GCM) 10K type strain sequencing project: providing services to taxonomists for standard genome sequencing and annotation.</title>
        <authorList>
            <consortium name="The Broad Institute Genomics Platform"/>
            <consortium name="The Broad Institute Genome Sequencing Center for Infectious Disease"/>
            <person name="Wu L."/>
            <person name="Ma J."/>
        </authorList>
    </citation>
    <scope>NUCLEOTIDE SEQUENCE [LARGE SCALE GENOMIC DNA]</scope>
    <source>
        <strain evidence="2">CGMCC 1.12778</strain>
    </source>
</reference>
<dbReference type="Proteomes" id="UP000643279">
    <property type="component" value="Unassembled WGS sequence"/>
</dbReference>
<evidence type="ECO:0000313" key="2">
    <source>
        <dbReference type="Proteomes" id="UP000643279"/>
    </source>
</evidence>
<name>A0ABQ2ATY3_9MICC</name>
<proteinExistence type="predicted"/>
<evidence type="ECO:0000313" key="1">
    <source>
        <dbReference type="EMBL" id="GGH95662.1"/>
    </source>
</evidence>
<comment type="caution">
    <text evidence="1">The sequence shown here is derived from an EMBL/GenBank/DDBJ whole genome shotgun (WGS) entry which is preliminary data.</text>
</comment>